<organism evidence="4 5">
    <name type="scientific">Eumeta variegata</name>
    <name type="common">Bagworm moth</name>
    <name type="synonym">Eumeta japonica</name>
    <dbReference type="NCBI Taxonomy" id="151549"/>
    <lineage>
        <taxon>Eukaryota</taxon>
        <taxon>Metazoa</taxon>
        <taxon>Ecdysozoa</taxon>
        <taxon>Arthropoda</taxon>
        <taxon>Hexapoda</taxon>
        <taxon>Insecta</taxon>
        <taxon>Pterygota</taxon>
        <taxon>Neoptera</taxon>
        <taxon>Endopterygota</taxon>
        <taxon>Lepidoptera</taxon>
        <taxon>Glossata</taxon>
        <taxon>Ditrysia</taxon>
        <taxon>Tineoidea</taxon>
        <taxon>Psychidae</taxon>
        <taxon>Oiketicinae</taxon>
        <taxon>Eumeta</taxon>
    </lineage>
</organism>
<evidence type="ECO:0000256" key="2">
    <source>
        <dbReference type="ARBA" id="ARBA00022741"/>
    </source>
</evidence>
<evidence type="ECO:0000313" key="5">
    <source>
        <dbReference type="Proteomes" id="UP000299102"/>
    </source>
</evidence>
<dbReference type="Gene3D" id="1.10.287.890">
    <property type="entry name" value="Crystal structure of tRNA isopentenylpyrophosphate transferase (bh2366) domain"/>
    <property type="match status" value="1"/>
</dbReference>
<dbReference type="GO" id="GO:0005524">
    <property type="term" value="F:ATP binding"/>
    <property type="evidence" value="ECO:0007669"/>
    <property type="project" value="UniProtKB-KW"/>
</dbReference>
<dbReference type="OrthoDB" id="775260at2759"/>
<evidence type="ECO:0000256" key="3">
    <source>
        <dbReference type="ARBA" id="ARBA00022840"/>
    </source>
</evidence>
<dbReference type="GO" id="GO:0052381">
    <property type="term" value="F:tRNA dimethylallyltransferase activity"/>
    <property type="evidence" value="ECO:0007669"/>
    <property type="project" value="TreeGrafter"/>
</dbReference>
<dbReference type="InterPro" id="IPR039657">
    <property type="entry name" value="Dimethylallyltransferase"/>
</dbReference>
<accession>A0A4C1TZ78</accession>
<dbReference type="STRING" id="151549.A0A4C1TZ78"/>
<dbReference type="AlphaFoldDB" id="A0A4C1TZ78"/>
<evidence type="ECO:0000256" key="1">
    <source>
        <dbReference type="ARBA" id="ARBA00022679"/>
    </source>
</evidence>
<gene>
    <name evidence="4" type="primary">TRIT1</name>
    <name evidence="4" type="ORF">EVAR_12424_1</name>
</gene>
<dbReference type="GO" id="GO:0005739">
    <property type="term" value="C:mitochondrion"/>
    <property type="evidence" value="ECO:0007669"/>
    <property type="project" value="TreeGrafter"/>
</dbReference>
<protein>
    <submittedName>
        <fullName evidence="4">tRNA dimethylallyltransferase</fullName>
    </submittedName>
</protein>
<name>A0A4C1TZ78_EUMVA</name>
<dbReference type="GO" id="GO:0006400">
    <property type="term" value="P:tRNA modification"/>
    <property type="evidence" value="ECO:0007669"/>
    <property type="project" value="TreeGrafter"/>
</dbReference>
<reference evidence="4 5" key="1">
    <citation type="journal article" date="2019" name="Commun. Biol.">
        <title>The bagworm genome reveals a unique fibroin gene that provides high tensile strength.</title>
        <authorList>
            <person name="Kono N."/>
            <person name="Nakamura H."/>
            <person name="Ohtoshi R."/>
            <person name="Tomita M."/>
            <person name="Numata K."/>
            <person name="Arakawa K."/>
        </authorList>
    </citation>
    <scope>NUCLEOTIDE SEQUENCE [LARGE SCALE GENOMIC DNA]</scope>
</reference>
<proteinExistence type="predicted"/>
<dbReference type="Pfam" id="PF01715">
    <property type="entry name" value="IPPT"/>
    <property type="match status" value="1"/>
</dbReference>
<dbReference type="Proteomes" id="UP000299102">
    <property type="component" value="Unassembled WGS sequence"/>
</dbReference>
<keyword evidence="2" id="KW-0547">Nucleotide-binding</keyword>
<dbReference type="EMBL" id="BGZK01000107">
    <property type="protein sequence ID" value="GBP19383.1"/>
    <property type="molecule type" value="Genomic_DNA"/>
</dbReference>
<evidence type="ECO:0000313" key="4">
    <source>
        <dbReference type="EMBL" id="GBP19383.1"/>
    </source>
</evidence>
<sequence>MFFHRVKKLPADYTKGVFQTLGFKEFHEYLMLTSERRATEEGAKLLRAAIENMKMATRRYARRQNKMILARFLNHPTRETACSANGSGCCHRTSDNDR</sequence>
<keyword evidence="5" id="KW-1185">Reference proteome</keyword>
<keyword evidence="3" id="KW-0067">ATP-binding</keyword>
<dbReference type="PANTHER" id="PTHR11088:SF89">
    <property type="entry name" value="TRNA DIMETHYLALLYLTRANSFERASE"/>
    <property type="match status" value="1"/>
</dbReference>
<keyword evidence="1 4" id="KW-0808">Transferase</keyword>
<comment type="caution">
    <text evidence="4">The sequence shown here is derived from an EMBL/GenBank/DDBJ whole genome shotgun (WGS) entry which is preliminary data.</text>
</comment>
<dbReference type="PANTHER" id="PTHR11088">
    <property type="entry name" value="TRNA DIMETHYLALLYLTRANSFERASE"/>
    <property type="match status" value="1"/>
</dbReference>